<dbReference type="Pfam" id="PF18265">
    <property type="entry name" value="Nas2_N"/>
    <property type="match status" value="1"/>
</dbReference>
<dbReference type="Gene3D" id="6.10.140.1710">
    <property type="match status" value="1"/>
</dbReference>
<name>A0A183ALT9_9TREM</name>
<dbReference type="InterPro" id="IPR035269">
    <property type="entry name" value="PSMD9"/>
</dbReference>
<organism evidence="7">
    <name type="scientific">Echinostoma caproni</name>
    <dbReference type="NCBI Taxonomy" id="27848"/>
    <lineage>
        <taxon>Eukaryota</taxon>
        <taxon>Metazoa</taxon>
        <taxon>Spiralia</taxon>
        <taxon>Lophotrochozoa</taxon>
        <taxon>Platyhelminthes</taxon>
        <taxon>Trematoda</taxon>
        <taxon>Digenea</taxon>
        <taxon>Plagiorchiida</taxon>
        <taxon>Echinostomata</taxon>
        <taxon>Echinostomatoidea</taxon>
        <taxon>Echinostomatidae</taxon>
        <taxon>Echinostoma</taxon>
    </lineage>
</organism>
<evidence type="ECO:0000313" key="5">
    <source>
        <dbReference type="EMBL" id="VDP82356.1"/>
    </source>
</evidence>
<feature type="domain" description="Nas2 N-terminal" evidence="4">
    <location>
        <begin position="25"/>
        <end position="104"/>
    </location>
</feature>
<evidence type="ECO:0000256" key="1">
    <source>
        <dbReference type="ARBA" id="ARBA00005256"/>
    </source>
</evidence>
<dbReference type="WBParaSite" id="ECPE_0000794501-mRNA-1">
    <property type="protein sequence ID" value="ECPE_0000794501-mRNA-1"/>
    <property type="gene ID" value="ECPE_0000794501"/>
</dbReference>
<keyword evidence="2" id="KW-0143">Chaperone</keyword>
<dbReference type="InterPro" id="IPR041489">
    <property type="entry name" value="PDZ_6"/>
</dbReference>
<dbReference type="AlphaFoldDB" id="A0A183ALT9"/>
<dbReference type="Pfam" id="PF17820">
    <property type="entry name" value="PDZ_6"/>
    <property type="match status" value="1"/>
</dbReference>
<evidence type="ECO:0000313" key="7">
    <source>
        <dbReference type="WBParaSite" id="ECPE_0000794501-mRNA-1"/>
    </source>
</evidence>
<dbReference type="SUPFAM" id="SSF50156">
    <property type="entry name" value="PDZ domain-like"/>
    <property type="match status" value="1"/>
</dbReference>
<dbReference type="Gene3D" id="2.30.42.10">
    <property type="match status" value="1"/>
</dbReference>
<comment type="similarity">
    <text evidence="1">Belongs to the proteasome subunit p27 family.</text>
</comment>
<feature type="domain" description="PDZ" evidence="3">
    <location>
        <begin position="143"/>
        <end position="198"/>
    </location>
</feature>
<evidence type="ECO:0000259" key="3">
    <source>
        <dbReference type="Pfam" id="PF17820"/>
    </source>
</evidence>
<evidence type="ECO:0000256" key="2">
    <source>
        <dbReference type="ARBA" id="ARBA00023186"/>
    </source>
</evidence>
<proteinExistence type="inferred from homology"/>
<dbReference type="GO" id="GO:0005737">
    <property type="term" value="C:cytoplasm"/>
    <property type="evidence" value="ECO:0007669"/>
    <property type="project" value="TreeGrafter"/>
</dbReference>
<dbReference type="InterPro" id="IPR036034">
    <property type="entry name" value="PDZ_sf"/>
</dbReference>
<dbReference type="InterPro" id="IPR040815">
    <property type="entry name" value="Nas2_N"/>
</dbReference>
<gene>
    <name evidence="5" type="ORF">ECPE_LOCUS7924</name>
</gene>
<protein>
    <submittedName>
        <fullName evidence="7">26S proteasome non-ATPase regulatory subunit 9</fullName>
    </submittedName>
</protein>
<sequence>MFSIFPLQEDPAQTTVDVQQLRDKIQSLSSQKTNIEREIQSLSGILSENDQVGLKGNLLDNEGFPRNDIDLVAVRTARNRIIRLNNDHRTVMAALETALHQMHDLARKTGADRPSEEAMDLDQEVPSSAPLNPDSALSPFLLIDEVRPGSVAEQSGLEVGDLISKFGSVNADNFSGLQDIASVMRNTPPQGVIPLIVQKTSKQNRMYHIELVKPASAVGFG</sequence>
<dbReference type="PANTHER" id="PTHR12651">
    <property type="entry name" value="26S PROTEASOME NON-ATPASE REGULATORY SUBUNIT 9"/>
    <property type="match status" value="1"/>
</dbReference>
<dbReference type="PANTHER" id="PTHR12651:SF1">
    <property type="entry name" value="26S PROTEASOME NON-ATPASE REGULATORY SUBUNIT 9"/>
    <property type="match status" value="1"/>
</dbReference>
<reference evidence="7" key="1">
    <citation type="submission" date="2016-06" db="UniProtKB">
        <authorList>
            <consortium name="WormBaseParasite"/>
        </authorList>
    </citation>
    <scope>IDENTIFICATION</scope>
</reference>
<reference evidence="5 6" key="2">
    <citation type="submission" date="2018-11" db="EMBL/GenBank/DDBJ databases">
        <authorList>
            <consortium name="Pathogen Informatics"/>
        </authorList>
    </citation>
    <scope>NUCLEOTIDE SEQUENCE [LARGE SCALE GENOMIC DNA]</scope>
    <source>
        <strain evidence="5 6">Egypt</strain>
    </source>
</reference>
<dbReference type="EMBL" id="UZAN01045280">
    <property type="protein sequence ID" value="VDP82356.1"/>
    <property type="molecule type" value="Genomic_DNA"/>
</dbReference>
<keyword evidence="6" id="KW-1185">Reference proteome</keyword>
<evidence type="ECO:0000313" key="6">
    <source>
        <dbReference type="Proteomes" id="UP000272942"/>
    </source>
</evidence>
<dbReference type="GO" id="GO:0070682">
    <property type="term" value="P:proteasome regulatory particle assembly"/>
    <property type="evidence" value="ECO:0007669"/>
    <property type="project" value="InterPro"/>
</dbReference>
<dbReference type="OrthoDB" id="72325at2759"/>
<evidence type="ECO:0000259" key="4">
    <source>
        <dbReference type="Pfam" id="PF18265"/>
    </source>
</evidence>
<dbReference type="Proteomes" id="UP000272942">
    <property type="component" value="Unassembled WGS sequence"/>
</dbReference>
<accession>A0A183ALT9</accession>
<dbReference type="GO" id="GO:0005634">
    <property type="term" value="C:nucleus"/>
    <property type="evidence" value="ECO:0007669"/>
    <property type="project" value="TreeGrafter"/>
</dbReference>